<dbReference type="PANTHER" id="PTHR38730">
    <property type="entry name" value="SLL7028 PROTEIN"/>
    <property type="match status" value="1"/>
</dbReference>
<feature type="domain" description="Putative metallopeptidase" evidence="2">
    <location>
        <begin position="18"/>
        <end position="230"/>
    </location>
</feature>
<dbReference type="Proteomes" id="UP001176429">
    <property type="component" value="Unassembled WGS sequence"/>
</dbReference>
<protein>
    <submittedName>
        <fullName evidence="3">VWA-like domain-containing protein</fullName>
    </submittedName>
</protein>
<dbReference type="Pfam" id="PF13203">
    <property type="entry name" value="DUF2201_N"/>
    <property type="match status" value="1"/>
</dbReference>
<evidence type="ECO:0000259" key="1">
    <source>
        <dbReference type="Pfam" id="PF09967"/>
    </source>
</evidence>
<organism evidence="3 4">
    <name type="scientific">Hymenobacter aranciens</name>
    <dbReference type="NCBI Taxonomy" id="3063996"/>
    <lineage>
        <taxon>Bacteria</taxon>
        <taxon>Pseudomonadati</taxon>
        <taxon>Bacteroidota</taxon>
        <taxon>Cytophagia</taxon>
        <taxon>Cytophagales</taxon>
        <taxon>Hymenobacteraceae</taxon>
        <taxon>Hymenobacter</taxon>
    </lineage>
</organism>
<feature type="domain" description="VWA-like" evidence="1">
    <location>
        <begin position="259"/>
        <end position="386"/>
    </location>
</feature>
<keyword evidence="4" id="KW-1185">Reference proteome</keyword>
<gene>
    <name evidence="3" type="ORF">Q5H93_07295</name>
</gene>
<dbReference type="EMBL" id="JAUQSY010000004">
    <property type="protein sequence ID" value="MDO7874531.1"/>
    <property type="molecule type" value="Genomic_DNA"/>
</dbReference>
<sequence length="387" mass="41916">MLPAAESPALDPSATGRSLSAALLRLRLRSPFLAALALFARYEVTERVPTAATDGETVFVNPDFWHPLTPGEQDGLLLHEVLHCALGHCWRRQERDPQLWNIAADIVINGMILAEPGAALPAGGLFDERLQHFGTEEVFELLERDLAAAPPLLMADLLDEAPGASTENSLGARARRQQQAGHWRGALQKAAAVARSMGGDVPAHLRRELAVLDPGRLDWRTALWRYLVRTPVDFVGFDRRFVGRGLYLDSLEGETVRVSVCLDTSGSVSDRQMQAFAAEVQAILSSYPHLTAELYFADAALYGPYPLRPHDALPAAEGGGGTDFRPFFQRLTAQQADPYGPPGVAIYLTDGYGAFPAEAPTVPTLWVVTAGGLALESFPFGEAVRLG</sequence>
<dbReference type="Pfam" id="PF09967">
    <property type="entry name" value="DUF2201"/>
    <property type="match status" value="1"/>
</dbReference>
<accession>A0ABT9B8D2</accession>
<name>A0ABT9B8D2_9BACT</name>
<evidence type="ECO:0000313" key="3">
    <source>
        <dbReference type="EMBL" id="MDO7874531.1"/>
    </source>
</evidence>
<proteinExistence type="predicted"/>
<dbReference type="InterPro" id="IPR018698">
    <property type="entry name" value="VWA-like_dom"/>
</dbReference>
<dbReference type="InterPro" id="IPR025154">
    <property type="entry name" value="Put_metallopeptidase_dom"/>
</dbReference>
<reference evidence="3" key="1">
    <citation type="submission" date="2023-07" db="EMBL/GenBank/DDBJ databases">
        <authorList>
            <person name="Kim M.K."/>
        </authorList>
    </citation>
    <scope>NUCLEOTIDE SEQUENCE</scope>
    <source>
        <strain evidence="3">ASUV-10-1</strain>
    </source>
</reference>
<evidence type="ECO:0000259" key="2">
    <source>
        <dbReference type="Pfam" id="PF13203"/>
    </source>
</evidence>
<dbReference type="RefSeq" id="WP_305005847.1">
    <property type="nucleotide sequence ID" value="NZ_JAUQSY010000004.1"/>
</dbReference>
<dbReference type="PANTHER" id="PTHR38730:SF1">
    <property type="entry name" value="SLL7028 PROTEIN"/>
    <property type="match status" value="1"/>
</dbReference>
<comment type="caution">
    <text evidence="3">The sequence shown here is derived from an EMBL/GenBank/DDBJ whole genome shotgun (WGS) entry which is preliminary data.</text>
</comment>
<evidence type="ECO:0000313" key="4">
    <source>
        <dbReference type="Proteomes" id="UP001176429"/>
    </source>
</evidence>